<dbReference type="PANTHER" id="PTHR33116:SF86">
    <property type="entry name" value="REVERSE TRANSCRIPTASE DOMAIN-CONTAINING PROTEIN"/>
    <property type="match status" value="1"/>
</dbReference>
<reference evidence="1" key="1">
    <citation type="submission" date="2020-06" db="EMBL/GenBank/DDBJ databases">
        <authorList>
            <person name="Li T."/>
            <person name="Hu X."/>
            <person name="Zhang T."/>
            <person name="Song X."/>
            <person name="Zhang H."/>
            <person name="Dai N."/>
            <person name="Sheng W."/>
            <person name="Hou X."/>
            <person name="Wei L."/>
        </authorList>
    </citation>
    <scope>NUCLEOTIDE SEQUENCE</scope>
    <source>
        <strain evidence="1">K16</strain>
        <tissue evidence="1">Leaf</tissue>
    </source>
</reference>
<dbReference type="AlphaFoldDB" id="A0AAE1T8V3"/>
<dbReference type="Proteomes" id="UP001289374">
    <property type="component" value="Unassembled WGS sequence"/>
</dbReference>
<keyword evidence="2" id="KW-1185">Reference proteome</keyword>
<accession>A0AAE1T8V3</accession>
<organism evidence="1 2">
    <name type="scientific">Sesamum angolense</name>
    <dbReference type="NCBI Taxonomy" id="2727404"/>
    <lineage>
        <taxon>Eukaryota</taxon>
        <taxon>Viridiplantae</taxon>
        <taxon>Streptophyta</taxon>
        <taxon>Embryophyta</taxon>
        <taxon>Tracheophyta</taxon>
        <taxon>Spermatophyta</taxon>
        <taxon>Magnoliopsida</taxon>
        <taxon>eudicotyledons</taxon>
        <taxon>Gunneridae</taxon>
        <taxon>Pentapetalae</taxon>
        <taxon>asterids</taxon>
        <taxon>lamiids</taxon>
        <taxon>Lamiales</taxon>
        <taxon>Pedaliaceae</taxon>
        <taxon>Sesamum</taxon>
    </lineage>
</organism>
<dbReference type="PANTHER" id="PTHR33116">
    <property type="entry name" value="REVERSE TRANSCRIPTASE ZINC-BINDING DOMAIN-CONTAINING PROTEIN-RELATED-RELATED"/>
    <property type="match status" value="1"/>
</dbReference>
<gene>
    <name evidence="1" type="ORF">Sango_3098600</name>
</gene>
<evidence type="ECO:0000313" key="2">
    <source>
        <dbReference type="Proteomes" id="UP001289374"/>
    </source>
</evidence>
<protein>
    <recommendedName>
        <fullName evidence="3">Reverse transcriptase</fullName>
    </recommendedName>
</protein>
<sequence>ALSHLISTAKAFEEASGLMVNFEKSSVAFSRNTSNYIRAELVNILGICEVDKHEKYFGLPALMGHSKRDIFQDMKDKVWKRLQSWKCINLSQAGKLVLLKSIVEVMPTFVMGCFLILTTLCLELRDFPHSDVFQASAETGCSFTWRSILAARDLFILGLRWHIGTGQNVCIWKDRWIPRPWKFQTVCLPSLPDALPTSCKLASRGVLVEELVRGAAKKPNLETWFRGVFQYLDRSGFARALLICWAVYGFRIRLLFENNRVSVELLERVWIGTFSLALRPDFAACSKTSIDQALLELFLCWAVWGSRIRLLFENSRVSAEELLERVWGLEHSLSRTSRSALDLRIPSSRRRRHLLIPMASVEFV</sequence>
<proteinExistence type="predicted"/>
<feature type="non-terminal residue" evidence="1">
    <location>
        <position position="364"/>
    </location>
</feature>
<dbReference type="EMBL" id="JACGWL010000379">
    <property type="protein sequence ID" value="KAK4384030.1"/>
    <property type="molecule type" value="Genomic_DNA"/>
</dbReference>
<comment type="caution">
    <text evidence="1">The sequence shown here is derived from an EMBL/GenBank/DDBJ whole genome shotgun (WGS) entry which is preliminary data.</text>
</comment>
<evidence type="ECO:0008006" key="3">
    <source>
        <dbReference type="Google" id="ProtNLM"/>
    </source>
</evidence>
<evidence type="ECO:0000313" key="1">
    <source>
        <dbReference type="EMBL" id="KAK4384030.1"/>
    </source>
</evidence>
<name>A0AAE1T8V3_9LAMI</name>
<reference evidence="1" key="2">
    <citation type="journal article" date="2024" name="Plant">
        <title>Genomic evolution and insights into agronomic trait innovations of Sesamum species.</title>
        <authorList>
            <person name="Miao H."/>
            <person name="Wang L."/>
            <person name="Qu L."/>
            <person name="Liu H."/>
            <person name="Sun Y."/>
            <person name="Le M."/>
            <person name="Wang Q."/>
            <person name="Wei S."/>
            <person name="Zheng Y."/>
            <person name="Lin W."/>
            <person name="Duan Y."/>
            <person name="Cao H."/>
            <person name="Xiong S."/>
            <person name="Wang X."/>
            <person name="Wei L."/>
            <person name="Li C."/>
            <person name="Ma Q."/>
            <person name="Ju M."/>
            <person name="Zhao R."/>
            <person name="Li G."/>
            <person name="Mu C."/>
            <person name="Tian Q."/>
            <person name="Mei H."/>
            <person name="Zhang T."/>
            <person name="Gao T."/>
            <person name="Zhang H."/>
        </authorList>
    </citation>
    <scope>NUCLEOTIDE SEQUENCE</scope>
    <source>
        <strain evidence="1">K16</strain>
    </source>
</reference>